<sequence>MGSRIDELEKSIADLMEQTNEDGSDKNQEPTREAAAAKDKVESV</sequence>
<evidence type="ECO:0000256" key="2">
    <source>
        <dbReference type="SAM" id="MobiDB-lite"/>
    </source>
</evidence>
<organism evidence="3 4">
    <name type="scientific">Phytophthora nicotianae P10297</name>
    <dbReference type="NCBI Taxonomy" id="1317064"/>
    <lineage>
        <taxon>Eukaryota</taxon>
        <taxon>Sar</taxon>
        <taxon>Stramenopiles</taxon>
        <taxon>Oomycota</taxon>
        <taxon>Peronosporomycetes</taxon>
        <taxon>Peronosporales</taxon>
        <taxon>Peronosporaceae</taxon>
        <taxon>Phytophthora</taxon>
    </lineage>
</organism>
<name>W2Y684_PHYNI</name>
<dbReference type="OrthoDB" id="4159489at2759"/>
<protein>
    <submittedName>
        <fullName evidence="3">Uncharacterized protein</fullName>
    </submittedName>
</protein>
<dbReference type="GO" id="GO:0003714">
    <property type="term" value="F:transcription corepressor activity"/>
    <property type="evidence" value="ECO:0007669"/>
    <property type="project" value="InterPro"/>
</dbReference>
<comment type="similarity">
    <text evidence="1">Belongs to the HSBP1 family.</text>
</comment>
<proteinExistence type="inferred from homology"/>
<evidence type="ECO:0000256" key="1">
    <source>
        <dbReference type="ARBA" id="ARBA00006349"/>
    </source>
</evidence>
<comment type="caution">
    <text evidence="3">The sequence shown here is derived from an EMBL/GenBank/DDBJ whole genome shotgun (WGS) entry which is preliminary data.</text>
</comment>
<dbReference type="AlphaFoldDB" id="W2Y684"/>
<dbReference type="Proteomes" id="UP000018948">
    <property type="component" value="Unassembled WGS sequence"/>
</dbReference>
<gene>
    <name evidence="3" type="ORF">F442_20791</name>
</gene>
<dbReference type="EMBL" id="ANIY01004319">
    <property type="protein sequence ID" value="ETP30148.1"/>
    <property type="molecule type" value="Genomic_DNA"/>
</dbReference>
<evidence type="ECO:0000313" key="4">
    <source>
        <dbReference type="Proteomes" id="UP000018948"/>
    </source>
</evidence>
<feature type="compositionally biased region" description="Basic and acidic residues" evidence="2">
    <location>
        <begin position="1"/>
        <end position="12"/>
    </location>
</feature>
<dbReference type="InterPro" id="IPR009643">
    <property type="entry name" value="HS1-bd"/>
</dbReference>
<feature type="compositionally biased region" description="Basic and acidic residues" evidence="2">
    <location>
        <begin position="23"/>
        <end position="44"/>
    </location>
</feature>
<reference evidence="3 4" key="1">
    <citation type="submission" date="2013-11" db="EMBL/GenBank/DDBJ databases">
        <title>The Genome Sequence of Phytophthora parasitica P10297.</title>
        <authorList>
            <consortium name="The Broad Institute Genomics Platform"/>
            <person name="Russ C."/>
            <person name="Tyler B."/>
            <person name="Panabieres F."/>
            <person name="Shan W."/>
            <person name="Tripathy S."/>
            <person name="Grunwald N."/>
            <person name="Machado M."/>
            <person name="Johnson C.S."/>
            <person name="Walker B."/>
            <person name="Young S.K."/>
            <person name="Zeng Q."/>
            <person name="Gargeya S."/>
            <person name="Fitzgerald M."/>
            <person name="Haas B."/>
            <person name="Abouelleil A."/>
            <person name="Allen A.W."/>
            <person name="Alvarado L."/>
            <person name="Arachchi H.M."/>
            <person name="Berlin A.M."/>
            <person name="Chapman S.B."/>
            <person name="Gainer-Dewar J."/>
            <person name="Goldberg J."/>
            <person name="Griggs A."/>
            <person name="Gujja S."/>
            <person name="Hansen M."/>
            <person name="Howarth C."/>
            <person name="Imamovic A."/>
            <person name="Ireland A."/>
            <person name="Larimer J."/>
            <person name="McCowan C."/>
            <person name="Murphy C."/>
            <person name="Pearson M."/>
            <person name="Poon T.W."/>
            <person name="Priest M."/>
            <person name="Roberts A."/>
            <person name="Saif S."/>
            <person name="Shea T."/>
            <person name="Sisk P."/>
            <person name="Sykes S."/>
            <person name="Wortman J."/>
            <person name="Nusbaum C."/>
            <person name="Birren B."/>
        </authorList>
    </citation>
    <scope>NUCLEOTIDE SEQUENCE [LARGE SCALE GENOMIC DNA]</scope>
    <source>
        <strain evidence="3 4">P10297</strain>
    </source>
</reference>
<accession>W2Y684</accession>
<feature type="region of interest" description="Disordered" evidence="2">
    <location>
        <begin position="1"/>
        <end position="44"/>
    </location>
</feature>
<dbReference type="Pfam" id="PF06825">
    <property type="entry name" value="HSBP1"/>
    <property type="match status" value="1"/>
</dbReference>
<evidence type="ECO:0000313" key="3">
    <source>
        <dbReference type="EMBL" id="ETP30148.1"/>
    </source>
</evidence>